<keyword evidence="1" id="KW-0347">Helicase</keyword>
<proteinExistence type="inferred from homology"/>
<dbReference type="Pfam" id="PF21530">
    <property type="entry name" value="Pif1_2B_dom"/>
    <property type="match status" value="1"/>
</dbReference>
<feature type="region of interest" description="Disordered" evidence="2">
    <location>
        <begin position="237"/>
        <end position="265"/>
    </location>
</feature>
<protein>
    <recommendedName>
        <fullName evidence="1">ATP-dependent DNA helicase</fullName>
        <ecNumber evidence="1">5.6.2.3</ecNumber>
    </recommendedName>
</protein>
<dbReference type="FunFam" id="3.40.50.300:FF:002884">
    <property type="entry name" value="ATP-dependent DNA helicase"/>
    <property type="match status" value="1"/>
</dbReference>
<evidence type="ECO:0000313" key="7">
    <source>
        <dbReference type="Proteomes" id="UP000077521"/>
    </source>
</evidence>
<dbReference type="InterPro" id="IPR025476">
    <property type="entry name" value="Helitron_helicase-like"/>
</dbReference>
<dbReference type="InterPro" id="IPR027417">
    <property type="entry name" value="P-loop_NTPase"/>
</dbReference>
<feature type="domain" description="DNA helicase Pif1-like 2B" evidence="5">
    <location>
        <begin position="1233"/>
        <end position="1277"/>
    </location>
</feature>
<dbReference type="GO" id="GO:0000723">
    <property type="term" value="P:telomere maintenance"/>
    <property type="evidence" value="ECO:0007669"/>
    <property type="project" value="InterPro"/>
</dbReference>
<reference evidence="6" key="1">
    <citation type="submission" date="2016-04" db="EMBL/GenBank/DDBJ databases">
        <authorList>
            <person name="Nguyen H.D."/>
            <person name="Samba Siva P."/>
            <person name="Cullis J."/>
            <person name="Levesque C.A."/>
            <person name="Hambleton S."/>
        </authorList>
    </citation>
    <scope>NUCLEOTIDE SEQUENCE</scope>
    <source>
        <strain evidence="6">DAOMC 236416</strain>
    </source>
</reference>
<comment type="similarity">
    <text evidence="1">Belongs to the helicase family.</text>
</comment>
<dbReference type="GO" id="GO:0043139">
    <property type="term" value="F:5'-3' DNA helicase activity"/>
    <property type="evidence" value="ECO:0007669"/>
    <property type="project" value="UniProtKB-EC"/>
</dbReference>
<keyword evidence="1" id="KW-0234">DNA repair</keyword>
<dbReference type="Pfam" id="PF05970">
    <property type="entry name" value="PIF1"/>
    <property type="match status" value="1"/>
</dbReference>
<evidence type="ECO:0000256" key="2">
    <source>
        <dbReference type="SAM" id="MobiDB-lite"/>
    </source>
</evidence>
<feature type="domain" description="DNA helicase Pif1-like DEAD-box helicase" evidence="3">
    <location>
        <begin position="921"/>
        <end position="1140"/>
    </location>
</feature>
<comment type="caution">
    <text evidence="6">The sequence shown here is derived from an EMBL/GenBank/DDBJ whole genome shotgun (WGS) entry which is preliminary data.</text>
</comment>
<evidence type="ECO:0000259" key="4">
    <source>
        <dbReference type="Pfam" id="PF14214"/>
    </source>
</evidence>
<dbReference type="Pfam" id="PF14214">
    <property type="entry name" value="Helitron_like_N"/>
    <property type="match status" value="1"/>
</dbReference>
<dbReference type="PANTHER" id="PTHR10492">
    <property type="match status" value="1"/>
</dbReference>
<comment type="cofactor">
    <cofactor evidence="1">
        <name>Mg(2+)</name>
        <dbReference type="ChEBI" id="CHEBI:18420"/>
    </cofactor>
</comment>
<accession>A0A8T8SHE4</accession>
<dbReference type="InterPro" id="IPR010285">
    <property type="entry name" value="DNA_helicase_pif1-like_DEAD"/>
</dbReference>
<keyword evidence="1" id="KW-0227">DNA damage</keyword>
<feature type="compositionally biased region" description="Acidic residues" evidence="2">
    <location>
        <begin position="239"/>
        <end position="248"/>
    </location>
</feature>
<dbReference type="GO" id="GO:0005524">
    <property type="term" value="F:ATP binding"/>
    <property type="evidence" value="ECO:0007669"/>
    <property type="project" value="UniProtKB-KW"/>
</dbReference>
<keyword evidence="7" id="KW-1185">Reference proteome</keyword>
<dbReference type="GO" id="GO:0006281">
    <property type="term" value="P:DNA repair"/>
    <property type="evidence" value="ECO:0007669"/>
    <property type="project" value="UniProtKB-KW"/>
</dbReference>
<dbReference type="CDD" id="cd18809">
    <property type="entry name" value="SF1_C_RecD"/>
    <property type="match status" value="1"/>
</dbReference>
<reference evidence="6" key="2">
    <citation type="journal article" date="2019" name="IMA Fungus">
        <title>Genome sequencing and comparison of five Tilletia species to identify candidate genes for the detection of regulated species infecting wheat.</title>
        <authorList>
            <person name="Nguyen H.D.T."/>
            <person name="Sultana T."/>
            <person name="Kesanakurti P."/>
            <person name="Hambleton S."/>
        </authorList>
    </citation>
    <scope>NUCLEOTIDE SEQUENCE</scope>
    <source>
        <strain evidence="6">DAOMC 236416</strain>
    </source>
</reference>
<feature type="domain" description="Helitron helicase-like" evidence="4">
    <location>
        <begin position="277"/>
        <end position="456"/>
    </location>
</feature>
<evidence type="ECO:0000259" key="3">
    <source>
        <dbReference type="Pfam" id="PF05970"/>
    </source>
</evidence>
<dbReference type="Gene3D" id="3.40.50.300">
    <property type="entry name" value="P-loop containing nucleotide triphosphate hydrolases"/>
    <property type="match status" value="2"/>
</dbReference>
<keyword evidence="1" id="KW-0547">Nucleotide-binding</keyword>
<keyword evidence="1" id="KW-0233">DNA recombination</keyword>
<comment type="catalytic activity">
    <reaction evidence="1">
        <text>ATP + H2O = ADP + phosphate + H(+)</text>
        <dbReference type="Rhea" id="RHEA:13065"/>
        <dbReference type="ChEBI" id="CHEBI:15377"/>
        <dbReference type="ChEBI" id="CHEBI:15378"/>
        <dbReference type="ChEBI" id="CHEBI:30616"/>
        <dbReference type="ChEBI" id="CHEBI:43474"/>
        <dbReference type="ChEBI" id="CHEBI:456216"/>
        <dbReference type="EC" id="5.6.2.3"/>
    </reaction>
</comment>
<gene>
    <name evidence="6" type="ORF">A4X13_0g7779</name>
</gene>
<dbReference type="GO" id="GO:0006310">
    <property type="term" value="P:DNA recombination"/>
    <property type="evidence" value="ECO:0007669"/>
    <property type="project" value="UniProtKB-KW"/>
</dbReference>
<dbReference type="EC" id="5.6.2.3" evidence="1"/>
<dbReference type="InterPro" id="IPR049163">
    <property type="entry name" value="Pif1-like_2B_dom"/>
</dbReference>
<evidence type="ECO:0000259" key="5">
    <source>
        <dbReference type="Pfam" id="PF21530"/>
    </source>
</evidence>
<name>A0A8T8SHE4_9BASI</name>
<keyword evidence="1" id="KW-0378">Hydrolase</keyword>
<organism evidence="6 7">
    <name type="scientific">Tilletia indica</name>
    <dbReference type="NCBI Taxonomy" id="43049"/>
    <lineage>
        <taxon>Eukaryota</taxon>
        <taxon>Fungi</taxon>
        <taxon>Dikarya</taxon>
        <taxon>Basidiomycota</taxon>
        <taxon>Ustilaginomycotina</taxon>
        <taxon>Exobasidiomycetes</taxon>
        <taxon>Tilletiales</taxon>
        <taxon>Tilletiaceae</taxon>
        <taxon>Tilletia</taxon>
    </lineage>
</organism>
<sequence length="1398" mass="155827">MYNNALSFTSLGVSEQHLGASQTGIYTFKIQGALHHRIGGLRPADGEASKFAQIYFHETDSKAMAQRRLQFFNGGMDEDVLLKLQDILTQSNPYVQVLLAAKDRIPALISQGKDPELHILAPQNVAGSDPRRYNRPTADEVAVIMVGGEGAGAKASRDVTIAYQDDKLKRVSALHPAYLPLRYPLLIPYGYGGWRQHMALHRPEPRRVPTLEGAELNAAPLDERHVQDGRLHDNVLEGEGADDVESDNESSGSVGDRRRSHEVAISKQTKAVTQAAFYSYHIHDREGFSTILHGQRLFQEFMVDAWAQIEQSRLSWITANQQSLLRMSTHKAIQEANAADIDLNNVGTVVLPRTFVNGTRWWRNLYQDAMSIVRDRGRPDLFITFTANPHWTEIAQALGPGIQAQDRPDIVSRVFWAKLDDLEHQIRHEQAFGEAVAVVRTCEFQKRGMPHAHILVVLKEKLESPEQVDAIVSAEIPDPDTQPRLFKIVMRNMVHGPCQPHHPCQIKKRRDAGPGQCAAFFPRPYADKTILDDDGYPTYRRRNDGRQYFKDTDHKKAYPVTNQLIVPYSPYLSSRLEAHVNVEVCTSITAVKYLYKYVYKGPDRVSITLGPEGEEIEQVNEVKAYLDARYISASEAAARTLGLSLHQRYPAVEALPLHDEDEQTIIFDPKSATETSLDISPPASKLTAYFRACAAEPEIAGKLTYPKIVERYRWVQTAKQWVLRKLQRGTIGRVAMAHNMNSSRYYMRLLLHIKAGVTSFSDLKTVDGKEYSTYQEACSAAGLLKDDKEWTTCLEEASSYRTAFSLRRLFCAILVNNQVSKPQKLYITFKAALSEDCAYLLKTKGVKGRITNVRSESYARALLAETLSQMSSTVSLASQGIPEPDSAFALDHALQTHLTAEVCAFDAEECEKQWESARRSFNPDQLRAFESVTSSCSRQDGAIYFLDGPGGTGKTFVENAILSKIRADGQIALAVASSGIAALLLEGGRTAHSRFNIPIPLDSDSTCAISKDSSLALLLRNATLIVWDECPMAHRFAVEAVDRTLRDIRGVDKPFGGIVVLFSGDWRQTLPVTPKAGPGQIVASCLHNAPFWAEVRLLRLKQNQRLLLNADSMSPSERQIRLDYAQMLLQIGSGKTCNEANEVELPTELFVDPPTMTGLIQAIYPDLASVAFQSPSSKIAYFRQRSILFSRNKEVNHCNDVILEGFPGEEIVLLSSDEAVTDSGEHDAMYSVEYLNLVDLPGIPPHRLVLKEGVPIMLLRNLDPKIGLCNGTRLVVISASRFLVRARIMSGDERFCGNEVFLPRIGIRSNEGVLPFRLVRRQFPVRLAFAMTINKAQGQSVPHVGIDLTHPVFSHGQLYVALSRASDPKNVKVLCPPEHTHTPNIVFHNAIPAICKES</sequence>
<evidence type="ECO:0000313" key="6">
    <source>
        <dbReference type="EMBL" id="KAE8240488.1"/>
    </source>
</evidence>
<dbReference type="PANTHER" id="PTHR10492:SF57">
    <property type="entry name" value="ATP-DEPENDENT DNA HELICASE"/>
    <property type="match status" value="1"/>
</dbReference>
<dbReference type="SUPFAM" id="SSF52540">
    <property type="entry name" value="P-loop containing nucleoside triphosphate hydrolases"/>
    <property type="match status" value="2"/>
</dbReference>
<dbReference type="EMBL" id="LWDF02001073">
    <property type="protein sequence ID" value="KAE8240488.1"/>
    <property type="molecule type" value="Genomic_DNA"/>
</dbReference>
<dbReference type="Proteomes" id="UP000077521">
    <property type="component" value="Unassembled WGS sequence"/>
</dbReference>
<feature type="compositionally biased region" description="Basic and acidic residues" evidence="2">
    <location>
        <begin position="255"/>
        <end position="264"/>
    </location>
</feature>
<evidence type="ECO:0000256" key="1">
    <source>
        <dbReference type="RuleBase" id="RU363044"/>
    </source>
</evidence>
<keyword evidence="1" id="KW-0067">ATP-binding</keyword>
<dbReference type="GO" id="GO:0016787">
    <property type="term" value="F:hydrolase activity"/>
    <property type="evidence" value="ECO:0007669"/>
    <property type="project" value="UniProtKB-KW"/>
</dbReference>